<dbReference type="GO" id="GO:0009055">
    <property type="term" value="F:electron transfer activity"/>
    <property type="evidence" value="ECO:0007669"/>
    <property type="project" value="InterPro"/>
</dbReference>
<comment type="subcellular location">
    <subcellularLocation>
        <location evidence="6">Cell inner membrane</location>
        <topology evidence="6">Single-pass membrane protein</topology>
    </subcellularLocation>
</comment>
<dbReference type="EC" id="7.-.-.-" evidence="6"/>
<dbReference type="PIRSF" id="PIRSF006091">
    <property type="entry name" value="E_trnsport_RnfG"/>
    <property type="match status" value="1"/>
</dbReference>
<dbReference type="STRING" id="377629.TERTU_1528"/>
<protein>
    <recommendedName>
        <fullName evidence="6">Ion-translocating oxidoreductase complex subunit G</fullName>
        <ecNumber evidence="6">7.-.-.-</ecNumber>
    </recommendedName>
    <alternativeName>
        <fullName evidence="6">Rnf electron transport complex subunit G</fullName>
    </alternativeName>
</protein>
<dbReference type="PANTHER" id="PTHR36118">
    <property type="entry name" value="ION-TRANSLOCATING OXIDOREDUCTASE COMPLEX SUBUNIT G"/>
    <property type="match status" value="1"/>
</dbReference>
<dbReference type="GO" id="GO:0010181">
    <property type="term" value="F:FMN binding"/>
    <property type="evidence" value="ECO:0007669"/>
    <property type="project" value="InterPro"/>
</dbReference>
<keyword evidence="6" id="KW-1278">Translocase</keyword>
<feature type="transmembrane region" description="Helical" evidence="7">
    <location>
        <begin position="17"/>
        <end position="35"/>
    </location>
</feature>
<evidence type="ECO:0000259" key="8">
    <source>
        <dbReference type="SMART" id="SM00900"/>
    </source>
</evidence>
<dbReference type="HAMAP" id="MF_00479">
    <property type="entry name" value="RsxG_RnfG"/>
    <property type="match status" value="1"/>
</dbReference>
<dbReference type="KEGG" id="ttu:TERTU_1528"/>
<reference evidence="9 10" key="1">
    <citation type="journal article" date="2009" name="PLoS ONE">
        <title>The complete genome of Teredinibacter turnerae T7901: an intracellular endosymbiont of marine wood-boring bivalves (shipworms).</title>
        <authorList>
            <person name="Yang J.C."/>
            <person name="Madupu R."/>
            <person name="Durkin A.S."/>
            <person name="Ekborg N.A."/>
            <person name="Pedamallu C.S."/>
            <person name="Hostetler J.B."/>
            <person name="Radune D."/>
            <person name="Toms B.S."/>
            <person name="Henrissat B."/>
            <person name="Coutinho P.M."/>
            <person name="Schwarz S."/>
            <person name="Field L."/>
            <person name="Trindade-Silva A.E."/>
            <person name="Soares C.A.G."/>
            <person name="Elshahawi S."/>
            <person name="Hanora A."/>
            <person name="Schmidt E.W."/>
            <person name="Haygood M.G."/>
            <person name="Posfai J."/>
            <person name="Benner J."/>
            <person name="Madinger C."/>
            <person name="Nove J."/>
            <person name="Anton B."/>
            <person name="Chaudhary K."/>
            <person name="Foster J."/>
            <person name="Holman A."/>
            <person name="Kumar S."/>
            <person name="Lessard P.A."/>
            <person name="Luyten Y.A."/>
            <person name="Slatko B."/>
            <person name="Wood N."/>
            <person name="Wu B."/>
            <person name="Teplitski M."/>
            <person name="Mougous J.D."/>
            <person name="Ward N."/>
            <person name="Eisen J.A."/>
            <person name="Badger J.H."/>
            <person name="Distel D.L."/>
        </authorList>
    </citation>
    <scope>NUCLEOTIDE SEQUENCE [LARGE SCALE GENOMIC DNA]</scope>
    <source>
        <strain evidence="10">ATCC 39867 / T7901</strain>
    </source>
</reference>
<evidence type="ECO:0000256" key="6">
    <source>
        <dbReference type="HAMAP-Rule" id="MF_00479"/>
    </source>
</evidence>
<organism evidence="9 10">
    <name type="scientific">Teredinibacter turnerae (strain ATCC 39867 / T7901)</name>
    <dbReference type="NCBI Taxonomy" id="377629"/>
    <lineage>
        <taxon>Bacteria</taxon>
        <taxon>Pseudomonadati</taxon>
        <taxon>Pseudomonadota</taxon>
        <taxon>Gammaproteobacteria</taxon>
        <taxon>Cellvibrionales</taxon>
        <taxon>Cellvibrionaceae</taxon>
        <taxon>Teredinibacter</taxon>
    </lineage>
</organism>
<dbReference type="InterPro" id="IPR010209">
    <property type="entry name" value="Ion_transpt_RnfG/RsxG"/>
</dbReference>
<name>C5BTA1_TERTT</name>
<dbReference type="SMART" id="SM00900">
    <property type="entry name" value="FMN_bind"/>
    <property type="match status" value="1"/>
</dbReference>
<dbReference type="PANTHER" id="PTHR36118:SF1">
    <property type="entry name" value="ION-TRANSLOCATING OXIDOREDUCTASE COMPLEX SUBUNIT G"/>
    <property type="match status" value="1"/>
</dbReference>
<dbReference type="GO" id="GO:0005886">
    <property type="term" value="C:plasma membrane"/>
    <property type="evidence" value="ECO:0007669"/>
    <property type="project" value="UniProtKB-SubCell"/>
</dbReference>
<comment type="function">
    <text evidence="6">Part of a membrane-bound complex that couples electron transfer with translocation of ions across the membrane.</text>
</comment>
<proteinExistence type="inferred from homology"/>
<evidence type="ECO:0000313" key="10">
    <source>
        <dbReference type="Proteomes" id="UP000009080"/>
    </source>
</evidence>
<dbReference type="AlphaFoldDB" id="C5BTA1"/>
<dbReference type="NCBIfam" id="TIGR01947">
    <property type="entry name" value="rnfG"/>
    <property type="match status" value="1"/>
</dbReference>
<evidence type="ECO:0000256" key="1">
    <source>
        <dbReference type="ARBA" id="ARBA00022448"/>
    </source>
</evidence>
<dbReference type="Proteomes" id="UP000009080">
    <property type="component" value="Chromosome"/>
</dbReference>
<keyword evidence="6 7" id="KW-1133">Transmembrane helix</keyword>
<keyword evidence="6 7" id="KW-0472">Membrane</keyword>
<dbReference type="eggNOG" id="COG4659">
    <property type="taxonomic scope" value="Bacteria"/>
</dbReference>
<dbReference type="RefSeq" id="WP_015820283.1">
    <property type="nucleotide sequence ID" value="NC_012997.1"/>
</dbReference>
<evidence type="ECO:0000256" key="2">
    <source>
        <dbReference type="ARBA" id="ARBA00022553"/>
    </source>
</evidence>
<evidence type="ECO:0000256" key="4">
    <source>
        <dbReference type="ARBA" id="ARBA00022643"/>
    </source>
</evidence>
<evidence type="ECO:0000256" key="5">
    <source>
        <dbReference type="ARBA" id="ARBA00022982"/>
    </source>
</evidence>
<keyword evidence="5 6" id="KW-0249">Electron transport</keyword>
<comment type="cofactor">
    <cofactor evidence="6">
        <name>FMN</name>
        <dbReference type="ChEBI" id="CHEBI:58210"/>
    </cofactor>
</comment>
<feature type="modified residue" description="FMN phosphoryl threonine" evidence="6">
    <location>
        <position position="183"/>
    </location>
</feature>
<keyword evidence="4 6" id="KW-0288">FMN</keyword>
<keyword evidence="2 6" id="KW-0597">Phosphoprotein</keyword>
<keyword evidence="6 7" id="KW-0812">Transmembrane</keyword>
<dbReference type="Pfam" id="PF04205">
    <property type="entry name" value="FMN_bind"/>
    <property type="match status" value="1"/>
</dbReference>
<dbReference type="NCBIfam" id="NF002519">
    <property type="entry name" value="PRK01908.1"/>
    <property type="match status" value="1"/>
</dbReference>
<keyword evidence="6" id="KW-0997">Cell inner membrane</keyword>
<evidence type="ECO:0000256" key="7">
    <source>
        <dbReference type="SAM" id="Phobius"/>
    </source>
</evidence>
<accession>C5BTA1</accession>
<feature type="domain" description="FMN-binding" evidence="8">
    <location>
        <begin position="108"/>
        <end position="200"/>
    </location>
</feature>
<dbReference type="HOGENOM" id="CLU_077882_1_0_6"/>
<sequence length="218" mass="23535">MTALAINLESLRNRVDYQGGILGFICAVVTILLVVGQQQTYAPIQARLAEDRQAILAQVLPQAYFDNDPLHNATEIVDASLSDSPIQVYTATKNGTASAFVFQVETEGYGGTITLMLALTPQGEIVGLRTLSHKETPGLADKIETDKSDWILGFNGLSLTNTAKEKWAVKKDGGQFDQFTGATITPRAVVKGVVSGLEFYARQSEKLLQNAKAEGEQS</sequence>
<evidence type="ECO:0000256" key="3">
    <source>
        <dbReference type="ARBA" id="ARBA00022630"/>
    </source>
</evidence>
<keyword evidence="3 6" id="KW-0285">Flavoprotein</keyword>
<dbReference type="EMBL" id="CP001614">
    <property type="protein sequence ID" value="ACR14167.1"/>
    <property type="molecule type" value="Genomic_DNA"/>
</dbReference>
<evidence type="ECO:0000313" key="9">
    <source>
        <dbReference type="EMBL" id="ACR14167.1"/>
    </source>
</evidence>
<dbReference type="OrthoDB" id="9784165at2"/>
<comment type="similarity">
    <text evidence="6">Belongs to the RnfG family.</text>
</comment>
<dbReference type="InterPro" id="IPR007329">
    <property type="entry name" value="FMN-bd"/>
</dbReference>
<keyword evidence="6" id="KW-1003">Cell membrane</keyword>
<comment type="subunit">
    <text evidence="6">The complex is composed of six subunits: RnfA, RnfB, RnfC, RnfD, RnfE and RnfG.</text>
</comment>
<keyword evidence="1 6" id="KW-0813">Transport</keyword>
<keyword evidence="10" id="KW-1185">Reference proteome</keyword>
<gene>
    <name evidence="6" type="primary">rnfG</name>
    <name evidence="9" type="ordered locus">TERTU_1528</name>
</gene>
<dbReference type="GO" id="GO:0022900">
    <property type="term" value="P:electron transport chain"/>
    <property type="evidence" value="ECO:0007669"/>
    <property type="project" value="UniProtKB-UniRule"/>
</dbReference>